<dbReference type="Proteomes" id="UP000610846">
    <property type="component" value="Unassembled WGS sequence"/>
</dbReference>
<comment type="caution">
    <text evidence="7">The sequence shown here is derived from an EMBL/GenBank/DDBJ whole genome shotgun (WGS) entry which is preliminary data.</text>
</comment>
<protein>
    <submittedName>
        <fullName evidence="7">5-oxoprolinase/urea amidolyase family protein</fullName>
    </submittedName>
</protein>
<dbReference type="Pfam" id="PF02682">
    <property type="entry name" value="CT_C_D"/>
    <property type="match status" value="1"/>
</dbReference>
<evidence type="ECO:0000313" key="8">
    <source>
        <dbReference type="Proteomes" id="UP000610846"/>
    </source>
</evidence>
<dbReference type="SMART" id="SM00796">
    <property type="entry name" value="AHS1"/>
    <property type="match status" value="1"/>
</dbReference>
<evidence type="ECO:0000256" key="1">
    <source>
        <dbReference type="ARBA" id="ARBA00022741"/>
    </source>
</evidence>
<dbReference type="RefSeq" id="WP_191829743.1">
    <property type="nucleotide sequence ID" value="NZ_JACYHB010000012.1"/>
</dbReference>
<organism evidence="7 8">
    <name type="scientific">Cellulosimicrobium arenosum</name>
    <dbReference type="NCBI Taxonomy" id="2708133"/>
    <lineage>
        <taxon>Bacteria</taxon>
        <taxon>Bacillati</taxon>
        <taxon>Actinomycetota</taxon>
        <taxon>Actinomycetes</taxon>
        <taxon>Micrococcales</taxon>
        <taxon>Promicromonosporaceae</taxon>
        <taxon>Cellulosimicrobium</taxon>
    </lineage>
</organism>
<evidence type="ECO:0000259" key="6">
    <source>
        <dbReference type="SMART" id="SM00797"/>
    </source>
</evidence>
<dbReference type="InterPro" id="IPR003778">
    <property type="entry name" value="CT_A_B"/>
</dbReference>
<reference evidence="7" key="1">
    <citation type="journal article" date="2018" name="Curr. Microbiol.">
        <title>Cellulosimicrobium arenosum sp. nov., Isolated from Marine Sediment Sand.</title>
        <authorList>
            <person name="Oh M."/>
            <person name="Kim J.H."/>
            <person name="Yoon J.H."/>
            <person name="Schumann P."/>
            <person name="Kim W."/>
        </authorList>
    </citation>
    <scope>NUCLEOTIDE SEQUENCE</scope>
    <source>
        <strain evidence="7">KCTC 49039</strain>
    </source>
</reference>
<accession>A0A927J1H1</accession>
<dbReference type="Gene3D" id="3.30.1360.40">
    <property type="match status" value="1"/>
</dbReference>
<dbReference type="GO" id="GO:0005524">
    <property type="term" value="F:ATP binding"/>
    <property type="evidence" value="ECO:0007669"/>
    <property type="project" value="UniProtKB-KW"/>
</dbReference>
<dbReference type="NCBIfam" id="TIGR00724">
    <property type="entry name" value="urea_amlyse_rel"/>
    <property type="match status" value="1"/>
</dbReference>
<dbReference type="InterPro" id="IPR052708">
    <property type="entry name" value="PxpC"/>
</dbReference>
<feature type="domain" description="Carboxyltransferase" evidence="5">
    <location>
        <begin position="18"/>
        <end position="210"/>
    </location>
</feature>
<dbReference type="Gene3D" id="2.40.100.10">
    <property type="entry name" value="Cyclophilin-like"/>
    <property type="match status" value="2"/>
</dbReference>
<evidence type="ECO:0000256" key="4">
    <source>
        <dbReference type="SAM" id="MobiDB-lite"/>
    </source>
</evidence>
<dbReference type="InterPro" id="IPR029000">
    <property type="entry name" value="Cyclophilin-like_dom_sf"/>
</dbReference>
<dbReference type="SMART" id="SM00797">
    <property type="entry name" value="AHS2"/>
    <property type="match status" value="1"/>
</dbReference>
<feature type="domain" description="Carboxyltransferase" evidence="6">
    <location>
        <begin position="299"/>
        <end position="567"/>
    </location>
</feature>
<dbReference type="Pfam" id="PF02626">
    <property type="entry name" value="CT_A_B"/>
    <property type="match status" value="1"/>
</dbReference>
<dbReference type="InterPro" id="IPR003833">
    <property type="entry name" value="CT_C_D"/>
</dbReference>
<name>A0A927J1H1_9MICO</name>
<evidence type="ECO:0000313" key="7">
    <source>
        <dbReference type="EMBL" id="MBD8080171.1"/>
    </source>
</evidence>
<keyword evidence="3" id="KW-0067">ATP-binding</keyword>
<dbReference type="PANTHER" id="PTHR43309">
    <property type="entry name" value="5-OXOPROLINASE SUBUNIT C"/>
    <property type="match status" value="1"/>
</dbReference>
<evidence type="ECO:0000256" key="2">
    <source>
        <dbReference type="ARBA" id="ARBA00022801"/>
    </source>
</evidence>
<keyword evidence="2" id="KW-0378">Hydrolase</keyword>
<dbReference type="PANTHER" id="PTHR43309:SF3">
    <property type="entry name" value="5-OXOPROLINASE SUBUNIT C"/>
    <property type="match status" value="1"/>
</dbReference>
<evidence type="ECO:0000259" key="5">
    <source>
        <dbReference type="SMART" id="SM00796"/>
    </source>
</evidence>
<dbReference type="AlphaFoldDB" id="A0A927J1H1"/>
<keyword evidence="8" id="KW-1185">Reference proteome</keyword>
<sequence>MPPAGRSTPGARAGGGSPRVQAFGESAFLVDVADLTAVRALHARLVRDAPVGVADLVPAARTVLVHADGPRAARGVAAWLDDVVHDLDTRTGGATGVLVEIPVVYDGADLPDVAAWAGASVEEVVARHVGRTYDAAFSGFLPGFAYLAGVDPRIAVPRRATPRTRVPAGSVALAGELTAVYPRASPGGWSLLGTTDRTMFDAGRDRPALVRPGDRVRFVRDVRPVAHGQVTPAAARPDARTAARVAGSAATWGDDGSVGVVERSPEPPEPPKPPGRALEVVSAGPLTLVQDRGRAGRGAIGVGRSGAADRASHDLANRLLANPPGVATVEVVLGGLALLAHHDTTLVLTGALVTASIDAVPVGMNAPFRLPAGATLRLGSPARGLRTYVGVRGGVDARSVLGSRSTDTLSGLGPAGLAAGDRLPVGPRPPGFPSVDVAPVPPVLDRTGTRPGTVTLEILPGPRAEWFPPATLRTLGGAVRTVSPDSDRVALRLLGPTIARRPGDLPSEGLVRGAVQVPPDGVPVVFLADHPVTGGYPVLGVLREADADRAAQLRPGDAVRLRTVPRTTG</sequence>
<gene>
    <name evidence="7" type="ORF">IF651_14020</name>
</gene>
<feature type="region of interest" description="Disordered" evidence="4">
    <location>
        <begin position="432"/>
        <end position="451"/>
    </location>
</feature>
<keyword evidence="1" id="KW-0547">Nucleotide-binding</keyword>
<feature type="region of interest" description="Disordered" evidence="4">
    <location>
        <begin position="248"/>
        <end position="276"/>
    </location>
</feature>
<dbReference type="SUPFAM" id="SSF50891">
    <property type="entry name" value="Cyclophilin-like"/>
    <property type="match status" value="2"/>
</dbReference>
<evidence type="ECO:0000256" key="3">
    <source>
        <dbReference type="ARBA" id="ARBA00022840"/>
    </source>
</evidence>
<dbReference type="SUPFAM" id="SSF160467">
    <property type="entry name" value="PH0987 N-terminal domain-like"/>
    <property type="match status" value="1"/>
</dbReference>
<dbReference type="GO" id="GO:0016787">
    <property type="term" value="F:hydrolase activity"/>
    <property type="evidence" value="ECO:0007669"/>
    <property type="project" value="UniProtKB-KW"/>
</dbReference>
<reference evidence="7" key="2">
    <citation type="submission" date="2020-09" db="EMBL/GenBank/DDBJ databases">
        <authorList>
            <person name="Yu Y."/>
        </authorList>
    </citation>
    <scope>NUCLEOTIDE SEQUENCE</scope>
    <source>
        <strain evidence="7">KCTC 49039</strain>
    </source>
</reference>
<dbReference type="EMBL" id="JACYHB010000012">
    <property type="protein sequence ID" value="MBD8080171.1"/>
    <property type="molecule type" value="Genomic_DNA"/>
</dbReference>
<proteinExistence type="predicted"/>